<dbReference type="SUPFAM" id="SSF55781">
    <property type="entry name" value="GAF domain-like"/>
    <property type="match status" value="2"/>
</dbReference>
<evidence type="ECO:0000256" key="1">
    <source>
        <dbReference type="ARBA" id="ARBA00000085"/>
    </source>
</evidence>
<dbReference type="RefSeq" id="WP_201649094.1">
    <property type="nucleotide sequence ID" value="NZ_CAJHCS010000004.1"/>
</dbReference>
<evidence type="ECO:0000256" key="2">
    <source>
        <dbReference type="ARBA" id="ARBA00006402"/>
    </source>
</evidence>
<evidence type="ECO:0000256" key="8">
    <source>
        <dbReference type="ARBA" id="ARBA00022991"/>
    </source>
</evidence>
<evidence type="ECO:0000313" key="13">
    <source>
        <dbReference type="EMBL" id="MEM5290120.1"/>
    </source>
</evidence>
<dbReference type="InterPro" id="IPR013654">
    <property type="entry name" value="PAS_2"/>
</dbReference>
<dbReference type="InterPro" id="IPR016132">
    <property type="entry name" value="Phyto_chromo_attachment"/>
</dbReference>
<dbReference type="Gene3D" id="3.30.450.270">
    <property type="match status" value="1"/>
</dbReference>
<dbReference type="Pfam" id="PF01590">
    <property type="entry name" value="GAF"/>
    <property type="match status" value="1"/>
</dbReference>
<keyword evidence="5" id="KW-0716">Sensory transduction</keyword>
<proteinExistence type="inferred from homology"/>
<dbReference type="InterPro" id="IPR003018">
    <property type="entry name" value="GAF"/>
</dbReference>
<dbReference type="SMART" id="SM00065">
    <property type="entry name" value="GAF"/>
    <property type="match status" value="1"/>
</dbReference>
<dbReference type="InterPro" id="IPR003594">
    <property type="entry name" value="HATPase_dom"/>
</dbReference>
<name>A0ABU9QKV0_9BURK</name>
<dbReference type="Proteomes" id="UP001494588">
    <property type="component" value="Unassembled WGS sequence"/>
</dbReference>
<dbReference type="SUPFAM" id="SSF55874">
    <property type="entry name" value="ATPase domain of HSP90 chaperone/DNA topoisomerase II/histidine kinase"/>
    <property type="match status" value="1"/>
</dbReference>
<dbReference type="InterPro" id="IPR036890">
    <property type="entry name" value="HATPase_C_sf"/>
</dbReference>
<dbReference type="PANTHER" id="PTHR42878:SF15">
    <property type="entry name" value="BACTERIOPHYTOCHROME"/>
    <property type="match status" value="1"/>
</dbReference>
<dbReference type="InterPro" id="IPR003661">
    <property type="entry name" value="HisK_dim/P_dom"/>
</dbReference>
<sequence length="815" mass="89598">MSNVSSVSEQHSEDMARAMVDCAREPIHIPGGIQPHGFLFCVTDDGIVMQASENVALLAQKPLDEVLGKPLSSVLGDAAAPAISALASLDTEGVPLYVGSIDDPRGAVQRETRLSPLAIVVHRYQRIAFVELEPARGTADVFSSMYPLVRTFINRLQEVQSVADLAALAAQEVQRITGYGRTLVYDFDDEGNGHVIAEALDEGYQSYMDQRFPGSDIPPQARALYVRNRIRLIADADYAPAPLVPALNPVTHAPTDLTYASLRSVSPVHVQYMKNMGTWSSMSMSIVVRGKLWGLISCHHASARVPPFEVRTACEHIAQVLSLQVEAKEDHAEAEHRLELRRRQSHLLATMANTDHFIDALANDPRELLALTNSTGAAIVFDGRIVPIGNAPDRDTIEELVAWLDTQSDDIYSTDDLAQAWGRAANPEHAGMLALSISKLFRNYVIWFRAEVVRTLKWAGDPRAKLSSLSASLSPRESFDTWTETVRGRSSPWRQAELEIAVEFRTALLGIVLRRAEELAQLALELGRANEELEGFSYTVSHDLRAPLRHIVGFADLLREMESAKLSERGQHFVERIMGAARFGGKLVDDLLAFSQMGRAALRPQGVDLRALTQTLIADEQRNAGERPIDWRIGDLPQVTADPVLLHVVLRNLIENAVKFSRLHDDPNAPAVIEISSRPGEDDLAGQRVVFVRDNGVGFDMRYVDKLFGVFQRLHRAEEFEGTGIGLASVRRIVERHGGRTWAEGELGKGATIFFSLPLTFTPDANARDESPTAAVARLAALSPGQPFRPVPKESSADSGAETRTSDGANDARRE</sequence>
<protein>
    <recommendedName>
        <fullName evidence="3">histidine kinase</fullName>
        <ecNumber evidence="3">2.7.13.3</ecNumber>
    </recommendedName>
</protein>
<evidence type="ECO:0000256" key="10">
    <source>
        <dbReference type="SAM" id="MobiDB-lite"/>
    </source>
</evidence>
<evidence type="ECO:0000259" key="12">
    <source>
        <dbReference type="PROSITE" id="PS50109"/>
    </source>
</evidence>
<keyword evidence="13" id="KW-0067">ATP-binding</keyword>
<evidence type="ECO:0000256" key="4">
    <source>
        <dbReference type="ARBA" id="ARBA00022543"/>
    </source>
</evidence>
<dbReference type="PRINTS" id="PR01033">
    <property type="entry name" value="PHYTOCHROME"/>
</dbReference>
<feature type="region of interest" description="Disordered" evidence="10">
    <location>
        <begin position="781"/>
        <end position="815"/>
    </location>
</feature>
<dbReference type="Gene3D" id="3.30.450.20">
    <property type="entry name" value="PAS domain"/>
    <property type="match status" value="1"/>
</dbReference>
<evidence type="ECO:0000313" key="14">
    <source>
        <dbReference type="Proteomes" id="UP001494588"/>
    </source>
</evidence>
<evidence type="ECO:0000256" key="9">
    <source>
        <dbReference type="ARBA" id="ARBA00023170"/>
    </source>
</evidence>
<gene>
    <name evidence="13" type="ORF">V4C55_30790</name>
</gene>
<accession>A0ABU9QKV0</accession>
<comment type="catalytic activity">
    <reaction evidence="1">
        <text>ATP + protein L-histidine = ADP + protein N-phospho-L-histidine.</text>
        <dbReference type="EC" id="2.7.13.3"/>
    </reaction>
</comment>
<dbReference type="EC" id="2.7.13.3" evidence="3"/>
<keyword evidence="6" id="KW-0808">Transferase</keyword>
<dbReference type="Pfam" id="PF00360">
    <property type="entry name" value="PHY"/>
    <property type="match status" value="1"/>
</dbReference>
<dbReference type="SUPFAM" id="SSF55785">
    <property type="entry name" value="PYP-like sensor domain (PAS domain)"/>
    <property type="match status" value="1"/>
</dbReference>
<comment type="caution">
    <text evidence="13">The sequence shown here is derived from an EMBL/GenBank/DDBJ whole genome shotgun (WGS) entry which is preliminary data.</text>
</comment>
<keyword evidence="14" id="KW-1185">Reference proteome</keyword>
<keyword evidence="8" id="KW-0157">Chromophore</keyword>
<dbReference type="InterPro" id="IPR001294">
    <property type="entry name" value="Phytochrome"/>
</dbReference>
<feature type="domain" description="Phytochrome chromophore attachment site" evidence="11">
    <location>
        <begin position="161"/>
        <end position="319"/>
    </location>
</feature>
<dbReference type="PROSITE" id="PS50046">
    <property type="entry name" value="PHYTOCHROME_2"/>
    <property type="match status" value="1"/>
</dbReference>
<evidence type="ECO:0000256" key="6">
    <source>
        <dbReference type="ARBA" id="ARBA00022679"/>
    </source>
</evidence>
<dbReference type="InterPro" id="IPR035965">
    <property type="entry name" value="PAS-like_dom_sf"/>
</dbReference>
<dbReference type="Gene3D" id="3.30.450.40">
    <property type="match status" value="1"/>
</dbReference>
<dbReference type="InterPro" id="IPR005467">
    <property type="entry name" value="His_kinase_dom"/>
</dbReference>
<dbReference type="InterPro" id="IPR036097">
    <property type="entry name" value="HisK_dim/P_sf"/>
</dbReference>
<comment type="similarity">
    <text evidence="2">In the N-terminal section; belongs to the phytochrome family.</text>
</comment>
<dbReference type="PROSITE" id="PS50109">
    <property type="entry name" value="HIS_KIN"/>
    <property type="match status" value="1"/>
</dbReference>
<dbReference type="Pfam" id="PF08446">
    <property type="entry name" value="PAS_2"/>
    <property type="match status" value="1"/>
</dbReference>
<dbReference type="SMART" id="SM00387">
    <property type="entry name" value="HATPase_c"/>
    <property type="match status" value="1"/>
</dbReference>
<dbReference type="Pfam" id="PF02518">
    <property type="entry name" value="HATPase_c"/>
    <property type="match status" value="1"/>
</dbReference>
<dbReference type="GO" id="GO:0005524">
    <property type="term" value="F:ATP binding"/>
    <property type="evidence" value="ECO:0007669"/>
    <property type="project" value="UniProtKB-KW"/>
</dbReference>
<evidence type="ECO:0000256" key="5">
    <source>
        <dbReference type="ARBA" id="ARBA00022606"/>
    </source>
</evidence>
<dbReference type="Gene3D" id="3.30.565.10">
    <property type="entry name" value="Histidine kinase-like ATPase, C-terminal domain"/>
    <property type="match status" value="1"/>
</dbReference>
<dbReference type="SUPFAM" id="SSF47384">
    <property type="entry name" value="Homodimeric domain of signal transducing histidine kinase"/>
    <property type="match status" value="1"/>
</dbReference>
<evidence type="ECO:0000256" key="3">
    <source>
        <dbReference type="ARBA" id="ARBA00012438"/>
    </source>
</evidence>
<organism evidence="13 14">
    <name type="scientific">Paraburkholderia sabiae</name>
    <dbReference type="NCBI Taxonomy" id="273251"/>
    <lineage>
        <taxon>Bacteria</taxon>
        <taxon>Pseudomonadati</taxon>
        <taxon>Pseudomonadota</taxon>
        <taxon>Betaproteobacteria</taxon>
        <taxon>Burkholderiales</taxon>
        <taxon>Burkholderiaceae</taxon>
        <taxon>Paraburkholderia</taxon>
    </lineage>
</organism>
<keyword evidence="7" id="KW-0418">Kinase</keyword>
<dbReference type="Pfam" id="PF00512">
    <property type="entry name" value="HisKA"/>
    <property type="match status" value="1"/>
</dbReference>
<dbReference type="InterPro" id="IPR029016">
    <property type="entry name" value="GAF-like_dom_sf"/>
</dbReference>
<dbReference type="InterPro" id="IPR043150">
    <property type="entry name" value="Phytochrome_PHY_sf"/>
</dbReference>
<reference evidence="13 14" key="1">
    <citation type="submission" date="2024-01" db="EMBL/GenBank/DDBJ databases">
        <title>The diversity of rhizobia nodulating Mimosa spp. in eleven states of Brazil covering several biomes is determined by host plant, location, and edaphic factors.</title>
        <authorList>
            <person name="Rouws L."/>
            <person name="Barauna A."/>
            <person name="Beukes C."/>
            <person name="De Faria S.M."/>
            <person name="Gross E."/>
            <person name="Dos Reis Junior F.B."/>
            <person name="Simon M."/>
            <person name="Maluk M."/>
            <person name="Odee D.W."/>
            <person name="Kenicer G."/>
            <person name="Young J.P.W."/>
            <person name="Reis V.M."/>
            <person name="Zilli J."/>
            <person name="James E.K."/>
        </authorList>
    </citation>
    <scope>NUCLEOTIDE SEQUENCE [LARGE SCALE GENOMIC DNA]</scope>
    <source>
        <strain evidence="13 14">JPY77</strain>
    </source>
</reference>
<evidence type="ECO:0000256" key="7">
    <source>
        <dbReference type="ARBA" id="ARBA00022777"/>
    </source>
</evidence>
<feature type="domain" description="Histidine kinase" evidence="12">
    <location>
        <begin position="539"/>
        <end position="761"/>
    </location>
</feature>
<dbReference type="Gene3D" id="1.10.287.130">
    <property type="match status" value="1"/>
</dbReference>
<keyword evidence="4" id="KW-0600">Photoreceptor protein</keyword>
<keyword evidence="13" id="KW-0547">Nucleotide-binding</keyword>
<dbReference type="EMBL" id="JAZHGC010000032">
    <property type="protein sequence ID" value="MEM5290120.1"/>
    <property type="molecule type" value="Genomic_DNA"/>
</dbReference>
<dbReference type="InterPro" id="IPR013515">
    <property type="entry name" value="Phytochrome_cen-reg"/>
</dbReference>
<evidence type="ECO:0000259" key="11">
    <source>
        <dbReference type="PROSITE" id="PS50046"/>
    </source>
</evidence>
<dbReference type="PANTHER" id="PTHR42878">
    <property type="entry name" value="TWO-COMPONENT HISTIDINE KINASE"/>
    <property type="match status" value="1"/>
</dbReference>
<dbReference type="InterPro" id="IPR050351">
    <property type="entry name" value="BphY/WalK/GraS-like"/>
</dbReference>
<dbReference type="CDD" id="cd00082">
    <property type="entry name" value="HisKA"/>
    <property type="match status" value="1"/>
</dbReference>
<dbReference type="SMART" id="SM00388">
    <property type="entry name" value="HisKA"/>
    <property type="match status" value="1"/>
</dbReference>
<keyword evidence="9" id="KW-0675">Receptor</keyword>